<dbReference type="EMBL" id="QOVC01000004">
    <property type="protein sequence ID" value="KAA0691163.1"/>
    <property type="molecule type" value="Genomic_DNA"/>
</dbReference>
<proteinExistence type="predicted"/>
<evidence type="ECO:0000313" key="5">
    <source>
        <dbReference type="Proteomes" id="UP000448762"/>
    </source>
</evidence>
<accession>A0A7V7GNK7</accession>
<evidence type="ECO:0000313" key="2">
    <source>
        <dbReference type="EMBL" id="AYM73869.1"/>
    </source>
</evidence>
<feature type="region of interest" description="Disordered" evidence="1">
    <location>
        <begin position="37"/>
        <end position="60"/>
    </location>
</feature>
<organism evidence="3 5">
    <name type="scientific">Enterococcus faecium</name>
    <name type="common">Streptococcus faecium</name>
    <dbReference type="NCBI Taxonomy" id="1352"/>
    <lineage>
        <taxon>Bacteria</taxon>
        <taxon>Bacillati</taxon>
        <taxon>Bacillota</taxon>
        <taxon>Bacilli</taxon>
        <taxon>Lactobacillales</taxon>
        <taxon>Enterococcaceae</taxon>
        <taxon>Enterococcus</taxon>
    </lineage>
</organism>
<dbReference type="Proteomes" id="UP000275747">
    <property type="component" value="Chromosome"/>
</dbReference>
<evidence type="ECO:0000313" key="4">
    <source>
        <dbReference type="Proteomes" id="UP000275747"/>
    </source>
</evidence>
<dbReference type="EMBL" id="CP033041">
    <property type="protein sequence ID" value="AYM73869.1"/>
    <property type="molecule type" value="Genomic_DNA"/>
</dbReference>
<gene>
    <name evidence="2" type="ORF">D9Z05_11665</name>
    <name evidence="3" type="ORF">DTX73_06530</name>
</gene>
<sequence length="70" mass="8346">MSNSLPSKKGTDQAMISRCKRLFSPFLLILLEHSKMRESKKRKRKENVWKEKNRPPALSTDCCRFSRTYR</sequence>
<dbReference type="AlphaFoldDB" id="A0A7V7GNK7"/>
<protein>
    <submittedName>
        <fullName evidence="3">Uncharacterized protein</fullName>
    </submittedName>
</protein>
<evidence type="ECO:0000313" key="3">
    <source>
        <dbReference type="EMBL" id="KAA0691163.1"/>
    </source>
</evidence>
<reference evidence="3 5" key="1">
    <citation type="submission" date="2018-07" db="EMBL/GenBank/DDBJ databases">
        <title>High quality draft genome sequencing of Enterococcus faecium exhibiting probiotic potential isolated from mucus of freshwater fish.</title>
        <authorList>
            <person name="El-Jeni R."/>
            <person name="Ghedira K."/>
            <person name="Abdelhak S."/>
            <person name="El-Bour M."/>
            <person name="Bouhaouala-Zahar B."/>
        </authorList>
    </citation>
    <scope>NUCLEOTIDE SEQUENCE [LARGE SCALE GENOMIC DNA]</scope>
    <source>
        <strain evidence="3 5">R.A73</strain>
    </source>
</reference>
<evidence type="ECO:0000256" key="1">
    <source>
        <dbReference type="SAM" id="MobiDB-lite"/>
    </source>
</evidence>
<reference evidence="2 4" key="2">
    <citation type="submission" date="2018-10" db="EMBL/GenBank/DDBJ databases">
        <title>Escaping from acidified nitrite in gastric host defense: Transcriptomic basis for resistance to free nitrous acid in Enterococcus faecalis.</title>
        <authorList>
            <person name="Yu Z."/>
            <person name="Shi D."/>
            <person name="Liu W."/>
            <person name="Meng F."/>
        </authorList>
    </citation>
    <scope>NUCLEOTIDE SEQUENCE [LARGE SCALE GENOMIC DNA]</scope>
    <source>
        <strain evidence="2 4">JE1</strain>
    </source>
</reference>
<name>A0A7V7GNK7_ENTFC</name>
<dbReference type="Proteomes" id="UP000448762">
    <property type="component" value="Unassembled WGS sequence"/>
</dbReference>